<evidence type="ECO:0000256" key="4">
    <source>
        <dbReference type="ARBA" id="ARBA00023128"/>
    </source>
</evidence>
<evidence type="ECO:0000256" key="1">
    <source>
        <dbReference type="ARBA" id="ARBA00004173"/>
    </source>
</evidence>
<evidence type="ECO:0000256" key="5">
    <source>
        <dbReference type="SAM" id="MobiDB-lite"/>
    </source>
</evidence>
<comment type="subcellular location">
    <subcellularLocation>
        <location evidence="1">Mitochondrion</location>
    </subcellularLocation>
</comment>
<dbReference type="PANTHER" id="PTHR13126:SF0">
    <property type="entry name" value="ATP SYNTHASE MITOCHONDRIAL F1 COMPLEX ASSEMBLY FACTOR 1"/>
    <property type="match status" value="1"/>
</dbReference>
<keyword evidence="4" id="KW-0496">Mitochondrion</keyword>
<dbReference type="Pfam" id="PF06644">
    <property type="entry name" value="ATP11"/>
    <property type="match status" value="1"/>
</dbReference>
<accession>W6MTN9</accession>
<evidence type="ECO:0000313" key="7">
    <source>
        <dbReference type="Proteomes" id="UP000019384"/>
    </source>
</evidence>
<sequence length="264" mass="30334">MFMFRLGIRTDDLTTVLKDEIEAKKKEMNKVDPLAELAEYEQRRAAEAATKQNAKKTAEQNAETRGPISPDTPTQPYKRLESYINVEKFRELETPQIEVLWRSRFASKEEALSALVPLDAFDRLYANARANPSFVLPLPRDGDGIEVHYLQWSFVGPHTTHAMITSLAEYKLHREYARPHTTLMFHQELRDSNELILMNGLVEPSANITREEAQLLIMNMQRFYGALADSPASRRRVQLLEDFTKGSEGFSMEKIIEESQSLEN</sequence>
<proteinExistence type="inferred from homology"/>
<comment type="similarity">
    <text evidence="2">Belongs to the ATP11 family.</text>
</comment>
<reference evidence="6" key="2">
    <citation type="submission" date="2014-02" db="EMBL/GenBank/DDBJ databases">
        <title>Complete DNA sequence of /Kuraishia capsulata/ illustrates novel genomic features among budding yeasts (/Saccharomycotina/).</title>
        <authorList>
            <person name="Morales L."/>
            <person name="Noel B."/>
            <person name="Porcel B."/>
            <person name="Marcet-Houben M."/>
            <person name="Hullo M-F."/>
            <person name="Sacerdot C."/>
            <person name="Tekaia F."/>
            <person name="Leh-Louis V."/>
            <person name="Despons L."/>
            <person name="Khanna V."/>
            <person name="Aury J-M."/>
            <person name="Barbe V."/>
            <person name="Couloux A."/>
            <person name="Labadie K."/>
            <person name="Pelletier E."/>
            <person name="Souciet J-L."/>
            <person name="Boekhout T."/>
            <person name="Gabaldon T."/>
            <person name="Wincker P."/>
            <person name="Dujon B."/>
        </authorList>
    </citation>
    <scope>NUCLEOTIDE SEQUENCE</scope>
    <source>
        <strain evidence="6">CBS 1993</strain>
    </source>
</reference>
<gene>
    <name evidence="6" type="ORF">KUCA_T00001122001</name>
</gene>
<dbReference type="OrthoDB" id="16535at2759"/>
<dbReference type="STRING" id="1382522.W6MTN9"/>
<reference evidence="6" key="1">
    <citation type="submission" date="2013-12" db="EMBL/GenBank/DDBJ databases">
        <authorList>
            <person name="Genoscope - CEA"/>
        </authorList>
    </citation>
    <scope>NUCLEOTIDE SEQUENCE</scope>
    <source>
        <strain evidence="6">CBS 1993</strain>
    </source>
</reference>
<dbReference type="RefSeq" id="XP_022457167.1">
    <property type="nucleotide sequence ID" value="XM_022605727.1"/>
</dbReference>
<dbReference type="HOGENOM" id="CLU_054226_0_0_1"/>
<evidence type="ECO:0000256" key="2">
    <source>
        <dbReference type="ARBA" id="ARBA00009116"/>
    </source>
</evidence>
<dbReference type="EMBL" id="HG793125">
    <property type="protein sequence ID" value="CDK25155.1"/>
    <property type="molecule type" value="Genomic_DNA"/>
</dbReference>
<keyword evidence="3" id="KW-0809">Transit peptide</keyword>
<dbReference type="Proteomes" id="UP000019384">
    <property type="component" value="Unassembled WGS sequence"/>
</dbReference>
<evidence type="ECO:0008006" key="8">
    <source>
        <dbReference type="Google" id="ProtNLM"/>
    </source>
</evidence>
<feature type="region of interest" description="Disordered" evidence="5">
    <location>
        <begin position="42"/>
        <end position="76"/>
    </location>
</feature>
<dbReference type="GeneID" id="34518555"/>
<evidence type="ECO:0000313" key="6">
    <source>
        <dbReference type="EMBL" id="CDK25155.1"/>
    </source>
</evidence>
<dbReference type="GO" id="GO:0051082">
    <property type="term" value="F:unfolded protein binding"/>
    <property type="evidence" value="ECO:0007669"/>
    <property type="project" value="EnsemblFungi"/>
</dbReference>
<dbReference type="GO" id="GO:0033615">
    <property type="term" value="P:mitochondrial proton-transporting ATP synthase complex assembly"/>
    <property type="evidence" value="ECO:0007669"/>
    <property type="project" value="EnsemblFungi"/>
</dbReference>
<dbReference type="PANTHER" id="PTHR13126">
    <property type="entry name" value="CHAPERONE ATP11"/>
    <property type="match status" value="1"/>
</dbReference>
<evidence type="ECO:0000256" key="3">
    <source>
        <dbReference type="ARBA" id="ARBA00022946"/>
    </source>
</evidence>
<dbReference type="GO" id="GO:0005759">
    <property type="term" value="C:mitochondrial matrix"/>
    <property type="evidence" value="ECO:0007669"/>
    <property type="project" value="EnsemblFungi"/>
</dbReference>
<name>W6MTN9_9ASCO</name>
<dbReference type="AlphaFoldDB" id="W6MTN9"/>
<protein>
    <recommendedName>
        <fullName evidence="8">ATP11 protein</fullName>
    </recommendedName>
</protein>
<keyword evidence="7" id="KW-1185">Reference proteome</keyword>
<organism evidence="6 7">
    <name type="scientific">Kuraishia capsulata CBS 1993</name>
    <dbReference type="NCBI Taxonomy" id="1382522"/>
    <lineage>
        <taxon>Eukaryota</taxon>
        <taxon>Fungi</taxon>
        <taxon>Dikarya</taxon>
        <taxon>Ascomycota</taxon>
        <taxon>Saccharomycotina</taxon>
        <taxon>Pichiomycetes</taxon>
        <taxon>Pichiales</taxon>
        <taxon>Pichiaceae</taxon>
        <taxon>Kuraishia</taxon>
    </lineage>
</organism>
<dbReference type="InterPro" id="IPR010591">
    <property type="entry name" value="ATP11"/>
</dbReference>